<evidence type="ECO:0000256" key="1">
    <source>
        <dbReference type="SAM" id="Coils"/>
    </source>
</evidence>
<accession>A0ABZ0SD32</accession>
<keyword evidence="3" id="KW-1185">Reference proteome</keyword>
<evidence type="ECO:0000313" key="3">
    <source>
        <dbReference type="Proteomes" id="UP001432180"/>
    </source>
</evidence>
<evidence type="ECO:0000313" key="2">
    <source>
        <dbReference type="EMBL" id="WPL18480.1"/>
    </source>
</evidence>
<evidence type="ECO:0008006" key="4">
    <source>
        <dbReference type="Google" id="ProtNLM"/>
    </source>
</evidence>
<keyword evidence="1" id="KW-0175">Coiled coil</keyword>
<reference evidence="2 3" key="1">
    <citation type="journal article" date="2023" name="Microorganisms">
        <title>Thiorhodovibrio frisius and Trv. litoralis spp. nov., Two Novel Members from a Clade of Fastidious Purple Sulfur Bacteria That Exhibit Unique Red-Shifted Light-Harvesting Capabilities.</title>
        <authorList>
            <person name="Methner A."/>
            <person name="Kuzyk S.B."/>
            <person name="Petersen J."/>
            <person name="Bauer S."/>
            <person name="Brinkmann H."/>
            <person name="Sichau K."/>
            <person name="Wanner G."/>
            <person name="Wolf J."/>
            <person name="Neumann-Schaal M."/>
            <person name="Henke P."/>
            <person name="Tank M."/>
            <person name="Sproer C."/>
            <person name="Bunk B."/>
            <person name="Overmann J."/>
        </authorList>
    </citation>
    <scope>NUCLEOTIDE SEQUENCE [LARGE SCALE GENOMIC DNA]</scope>
    <source>
        <strain evidence="2 3">DSM 6702</strain>
    </source>
</reference>
<dbReference type="EMBL" id="CP121472">
    <property type="protein sequence ID" value="WPL18480.1"/>
    <property type="molecule type" value="Genomic_DNA"/>
</dbReference>
<proteinExistence type="predicted"/>
<sequence>MVEHGGIWLLELNKFHTERVNTEQERAAKELALAELERLKAQLSGSTDER</sequence>
<dbReference type="Proteomes" id="UP001432180">
    <property type="component" value="Chromosome"/>
</dbReference>
<protein>
    <recommendedName>
        <fullName evidence="4">Transposase</fullName>
    </recommendedName>
</protein>
<organism evidence="2 3">
    <name type="scientific">Thiorhodovibrio winogradskyi</name>
    <dbReference type="NCBI Taxonomy" id="77007"/>
    <lineage>
        <taxon>Bacteria</taxon>
        <taxon>Pseudomonadati</taxon>
        <taxon>Pseudomonadota</taxon>
        <taxon>Gammaproteobacteria</taxon>
        <taxon>Chromatiales</taxon>
        <taxon>Chromatiaceae</taxon>
        <taxon>Thiorhodovibrio</taxon>
    </lineage>
</organism>
<gene>
    <name evidence="2" type="ORF">Thiowin_03553</name>
</gene>
<feature type="coiled-coil region" evidence="1">
    <location>
        <begin position="19"/>
        <end position="49"/>
    </location>
</feature>
<name>A0ABZ0SD32_9GAMM</name>